<reference evidence="9 10" key="1">
    <citation type="journal article" date="2019" name="Environ. Microbiol.">
        <title>At the nexus of three kingdoms: the genome of the mycorrhizal fungus Gigaspora margarita provides insights into plant, endobacterial and fungal interactions.</title>
        <authorList>
            <person name="Venice F."/>
            <person name="Ghignone S."/>
            <person name="Salvioli di Fossalunga A."/>
            <person name="Amselem J."/>
            <person name="Novero M."/>
            <person name="Xianan X."/>
            <person name="Sedzielewska Toro K."/>
            <person name="Morin E."/>
            <person name="Lipzen A."/>
            <person name="Grigoriev I.V."/>
            <person name="Henrissat B."/>
            <person name="Martin F.M."/>
            <person name="Bonfante P."/>
        </authorList>
    </citation>
    <scope>NUCLEOTIDE SEQUENCE [LARGE SCALE GENOMIC DNA]</scope>
    <source>
        <strain evidence="9 10">BEG34</strain>
    </source>
</reference>
<organism evidence="9 10">
    <name type="scientific">Gigaspora margarita</name>
    <dbReference type="NCBI Taxonomy" id="4874"/>
    <lineage>
        <taxon>Eukaryota</taxon>
        <taxon>Fungi</taxon>
        <taxon>Fungi incertae sedis</taxon>
        <taxon>Mucoromycota</taxon>
        <taxon>Glomeromycotina</taxon>
        <taxon>Glomeromycetes</taxon>
        <taxon>Diversisporales</taxon>
        <taxon>Gigasporaceae</taxon>
        <taxon>Gigaspora</taxon>
    </lineage>
</organism>
<keyword evidence="1" id="KW-0479">Metal-binding</keyword>
<keyword evidence="6" id="KW-0539">Nucleus</keyword>
<dbReference type="GO" id="GO:0003677">
    <property type="term" value="F:DNA binding"/>
    <property type="evidence" value="ECO:0007669"/>
    <property type="project" value="UniProtKB-KW"/>
</dbReference>
<keyword evidence="3" id="KW-0805">Transcription regulation</keyword>
<gene>
    <name evidence="9" type="ORF">F8M41_005451</name>
</gene>
<evidence type="ECO:0000256" key="2">
    <source>
        <dbReference type="ARBA" id="ARBA00022833"/>
    </source>
</evidence>
<dbReference type="Pfam" id="PF04082">
    <property type="entry name" value="Fungal_trans"/>
    <property type="match status" value="1"/>
</dbReference>
<feature type="compositionally biased region" description="Polar residues" evidence="7">
    <location>
        <begin position="753"/>
        <end position="765"/>
    </location>
</feature>
<proteinExistence type="predicted"/>
<comment type="caution">
    <text evidence="9">The sequence shown here is derived from an EMBL/GenBank/DDBJ whole genome shotgun (WGS) entry which is preliminary data.</text>
</comment>
<feature type="domain" description="Xylanolytic transcriptional activator regulatory" evidence="8">
    <location>
        <begin position="336"/>
        <end position="407"/>
    </location>
</feature>
<sequence length="857" mass="96665">MTSSNPSKRPRLSEMIQSDSHLEEHNQHLQQLHSQQFQPNNNNIQKQIYQNNPVISNFPSPPPPQQQQQQQSFPTSSDNMDPLLSSTDLGNKHEETLTKQDIQRLEKVIDLVFPNKSAAAKDAATKLLNSSSIQNQSLSFTKDDNTTSVVLELPILPDQTNETEQIISPLANLLNHTFPNSLVELVNKLNKMSINPANLDFLSPNINSSFTSPSSTDPSAKPLGPPTKELCKQLINDYFTKFNVIIPILNRKKFMNHFGDKTKHSELLVNATLAVAAARYSDDPSIRKTPNKPGGVFFDSAKRLLDTMYDTPKLETVQSLILLSHAEVSVSRINSGSMFLGMAVQMAHALHLERDDDTIPLEEDEERRRVFYCIYCCERWSSFSLGKPSCTDDININVPLPTMMSFNMLTRSFFIAWIKLSRILGQIWKFGYSSQPKTFRANWLDHATDQKSLLRQIRSALAKWLKELPDELQYQYLSNSEQQNHFQLSTFSPFAGYINILFHTCIILLHQPYLSQAYNDPKIEMRKNGPNGPIKTCLTAAVTITDISRTTQKFNKESFCNFYYPIYGLLLSTILELDIMNGTRGFESSAKRSINDSVDELRLAAENCKFIFLQEMVKELEGVMMIANGKSSDIVIPFPIVMQMLESRNSFGLSNSNNNFSNGCVSFGRNFASSKPSLNHKSSGSLSSSLSDDNSGLIETTKVEYTPTEQTTEQTTVQTTAQTTDHQITNRSPPVTLLTEPNRSPPVTLLTEKLSSASSQPPINYQQQQQQQHTSATHHHQSNSDIYMVTSDYHDQTTLQFNQPNIGHHILSNSTPSWDQSSFFMENELYGFVDAHNYMETNGSLIEDLTGLYPTID</sequence>
<dbReference type="SMART" id="SM00906">
    <property type="entry name" value="Fungal_trans"/>
    <property type="match status" value="1"/>
</dbReference>
<evidence type="ECO:0000256" key="1">
    <source>
        <dbReference type="ARBA" id="ARBA00022723"/>
    </source>
</evidence>
<dbReference type="AlphaFoldDB" id="A0A8H4A4N1"/>
<keyword evidence="5" id="KW-0804">Transcription</keyword>
<evidence type="ECO:0000256" key="7">
    <source>
        <dbReference type="SAM" id="MobiDB-lite"/>
    </source>
</evidence>
<keyword evidence="4" id="KW-0238">DNA-binding</keyword>
<feature type="region of interest" description="Disordered" evidence="7">
    <location>
        <begin position="703"/>
        <end position="782"/>
    </location>
</feature>
<feature type="compositionally biased region" description="Low complexity" evidence="7">
    <location>
        <begin position="706"/>
        <end position="724"/>
    </location>
</feature>
<dbReference type="InterPro" id="IPR051615">
    <property type="entry name" value="Transcr_Regulatory_Elem"/>
</dbReference>
<keyword evidence="10" id="KW-1185">Reference proteome</keyword>
<feature type="compositionally biased region" description="Polar residues" evidence="7">
    <location>
        <begin position="75"/>
        <end position="89"/>
    </location>
</feature>
<protein>
    <submittedName>
        <fullName evidence="9">Fungal-specific transcription factor domain-containing protein</fullName>
    </submittedName>
</protein>
<keyword evidence="2" id="KW-0862">Zinc</keyword>
<dbReference type="PANTHER" id="PTHR31313:SF81">
    <property type="entry name" value="TY1 ENHANCER ACTIVATOR"/>
    <property type="match status" value="1"/>
</dbReference>
<evidence type="ECO:0000256" key="6">
    <source>
        <dbReference type="ARBA" id="ARBA00023242"/>
    </source>
</evidence>
<evidence type="ECO:0000256" key="4">
    <source>
        <dbReference type="ARBA" id="ARBA00023125"/>
    </source>
</evidence>
<feature type="region of interest" description="Disordered" evidence="7">
    <location>
        <begin position="676"/>
        <end position="695"/>
    </location>
</feature>
<evidence type="ECO:0000256" key="5">
    <source>
        <dbReference type="ARBA" id="ARBA00023163"/>
    </source>
</evidence>
<dbReference type="PANTHER" id="PTHR31313">
    <property type="entry name" value="TY1 ENHANCER ACTIVATOR"/>
    <property type="match status" value="1"/>
</dbReference>
<dbReference type="InterPro" id="IPR007219">
    <property type="entry name" value="XnlR_reg_dom"/>
</dbReference>
<evidence type="ECO:0000313" key="10">
    <source>
        <dbReference type="Proteomes" id="UP000439903"/>
    </source>
</evidence>
<evidence type="ECO:0000259" key="8">
    <source>
        <dbReference type="SMART" id="SM00906"/>
    </source>
</evidence>
<dbReference type="OrthoDB" id="1924787at2759"/>
<dbReference type="Proteomes" id="UP000439903">
    <property type="component" value="Unassembled WGS sequence"/>
</dbReference>
<feature type="region of interest" description="Disordered" evidence="7">
    <location>
        <begin position="53"/>
        <end position="98"/>
    </location>
</feature>
<evidence type="ECO:0000256" key="3">
    <source>
        <dbReference type="ARBA" id="ARBA00023015"/>
    </source>
</evidence>
<accession>A0A8H4A4N1</accession>
<evidence type="ECO:0000313" key="9">
    <source>
        <dbReference type="EMBL" id="KAF0431043.1"/>
    </source>
</evidence>
<feature type="compositionally biased region" description="Low complexity" evidence="7">
    <location>
        <begin position="766"/>
        <end position="775"/>
    </location>
</feature>
<dbReference type="CDD" id="cd12148">
    <property type="entry name" value="fungal_TF_MHR"/>
    <property type="match status" value="1"/>
</dbReference>
<dbReference type="GO" id="GO:0008270">
    <property type="term" value="F:zinc ion binding"/>
    <property type="evidence" value="ECO:0007669"/>
    <property type="project" value="InterPro"/>
</dbReference>
<dbReference type="EMBL" id="WTPW01001513">
    <property type="protein sequence ID" value="KAF0431043.1"/>
    <property type="molecule type" value="Genomic_DNA"/>
</dbReference>
<feature type="compositionally biased region" description="Low complexity" evidence="7">
    <location>
        <begin position="677"/>
        <end position="695"/>
    </location>
</feature>
<dbReference type="GO" id="GO:0006351">
    <property type="term" value="P:DNA-templated transcription"/>
    <property type="evidence" value="ECO:0007669"/>
    <property type="project" value="InterPro"/>
</dbReference>
<feature type="region of interest" description="Disordered" evidence="7">
    <location>
        <begin position="1"/>
        <end position="37"/>
    </location>
</feature>
<name>A0A8H4A4N1_GIGMA</name>
<feature type="compositionally biased region" description="Low complexity" evidence="7">
    <location>
        <begin position="28"/>
        <end position="37"/>
    </location>
</feature>